<dbReference type="EMBL" id="CP051143">
    <property type="protein sequence ID" value="QIX02332.1"/>
    <property type="molecule type" value="Genomic_DNA"/>
</dbReference>
<proteinExistence type="inferred from homology"/>
<dbReference type="PROSITE" id="PS50216">
    <property type="entry name" value="DHHC"/>
    <property type="match status" value="1"/>
</dbReference>
<evidence type="ECO:0000256" key="1">
    <source>
        <dbReference type="ARBA" id="ARBA00004141"/>
    </source>
</evidence>
<keyword evidence="6" id="KW-0564">Palmitate</keyword>
<comment type="domain">
    <text evidence="10">The DHHC domain is required for palmitoyltransferase activity.</text>
</comment>
<keyword evidence="4 10" id="KW-1133">Transmembrane helix</keyword>
<dbReference type="Proteomes" id="UP000503462">
    <property type="component" value="Chromosome 5"/>
</dbReference>
<reference evidence="12 13" key="1">
    <citation type="journal article" date="2016" name="Sci. Rep.">
        <title>Peltaster fructicola genome reveals evolution from an invasive phytopathogen to an ectophytic parasite.</title>
        <authorList>
            <person name="Xu C."/>
            <person name="Chen H."/>
            <person name="Gleason M.L."/>
            <person name="Xu J.R."/>
            <person name="Liu H."/>
            <person name="Zhang R."/>
            <person name="Sun G."/>
        </authorList>
    </citation>
    <scope>NUCLEOTIDE SEQUENCE [LARGE SCALE GENOMIC DNA]</scope>
    <source>
        <strain evidence="12 13">LNHT1506</strain>
    </source>
</reference>
<evidence type="ECO:0000259" key="11">
    <source>
        <dbReference type="Pfam" id="PF01529"/>
    </source>
</evidence>
<evidence type="ECO:0000256" key="2">
    <source>
        <dbReference type="ARBA" id="ARBA00022679"/>
    </source>
</evidence>
<sequence length="396" mass="44585">MSVLRNVIIAIAAISFITFVALFGQLPALRKTPIGWLQRALCIYVPNRLHDVDRAVTGGRITQHGKSLGSYLFYEKNPIVLILFLALLTGSATLFLWNATHLLSRTLLAPVLVLLPAPYIFTYLCAAHTSHYITSMNHADRLRDYPYDHILFRPHAECSTCKRSKPARSKHCSLCKACVAKSDHHCPWVNACLGRGNYRWFLALLLSIGLLEYYGAFLCWWLLRDELRLKSNVAFFSSAFIQDIMDTFTRAIQAGGLSIAGVGMLTMATALLPLGLLAYHLYLIWAGMTTNESQKWDDLRDDMNDGYAFGASRSEVRKHMAKLQKSGRFLGMTADEYDEPAATWSKSSDQILASTADGKPPTGQEHLWHRVWHLSHIDNVYDLGGWNNFVEVMKGR</sequence>
<accession>A0A6H0Y5L8</accession>
<feature type="transmembrane region" description="Helical" evidence="10">
    <location>
        <begin position="106"/>
        <end position="126"/>
    </location>
</feature>
<evidence type="ECO:0000256" key="4">
    <source>
        <dbReference type="ARBA" id="ARBA00022989"/>
    </source>
</evidence>
<evidence type="ECO:0000313" key="12">
    <source>
        <dbReference type="EMBL" id="QIX02332.1"/>
    </source>
</evidence>
<comment type="catalytic activity">
    <reaction evidence="9 10">
        <text>L-cysteinyl-[protein] + hexadecanoyl-CoA = S-hexadecanoyl-L-cysteinyl-[protein] + CoA</text>
        <dbReference type="Rhea" id="RHEA:36683"/>
        <dbReference type="Rhea" id="RHEA-COMP:10131"/>
        <dbReference type="Rhea" id="RHEA-COMP:11032"/>
        <dbReference type="ChEBI" id="CHEBI:29950"/>
        <dbReference type="ChEBI" id="CHEBI:57287"/>
        <dbReference type="ChEBI" id="CHEBI:57379"/>
        <dbReference type="ChEBI" id="CHEBI:74151"/>
        <dbReference type="EC" id="2.3.1.225"/>
    </reaction>
</comment>
<keyword evidence="2 10" id="KW-0808">Transferase</keyword>
<organism evidence="12 13">
    <name type="scientific">Peltaster fructicola</name>
    <dbReference type="NCBI Taxonomy" id="286661"/>
    <lineage>
        <taxon>Eukaryota</taxon>
        <taxon>Fungi</taxon>
        <taxon>Dikarya</taxon>
        <taxon>Ascomycota</taxon>
        <taxon>Pezizomycotina</taxon>
        <taxon>Dothideomycetes</taxon>
        <taxon>Dothideomycetes incertae sedis</taxon>
        <taxon>Peltaster</taxon>
    </lineage>
</organism>
<protein>
    <recommendedName>
        <fullName evidence="10">Palmitoyltransferase</fullName>
        <ecNumber evidence="10">2.3.1.225</ecNumber>
    </recommendedName>
</protein>
<dbReference type="GO" id="GO:0006612">
    <property type="term" value="P:protein targeting to membrane"/>
    <property type="evidence" value="ECO:0007669"/>
    <property type="project" value="TreeGrafter"/>
</dbReference>
<evidence type="ECO:0000256" key="7">
    <source>
        <dbReference type="ARBA" id="ARBA00023288"/>
    </source>
</evidence>
<feature type="transmembrane region" description="Helical" evidence="10">
    <location>
        <begin position="200"/>
        <end position="223"/>
    </location>
</feature>
<evidence type="ECO:0000256" key="10">
    <source>
        <dbReference type="RuleBase" id="RU079119"/>
    </source>
</evidence>
<evidence type="ECO:0000256" key="3">
    <source>
        <dbReference type="ARBA" id="ARBA00022692"/>
    </source>
</evidence>
<gene>
    <name evidence="12" type="ORF">AMS68_007849</name>
</gene>
<comment type="similarity">
    <text evidence="10">Belongs to the DHHC palmitoyltransferase family.</text>
</comment>
<dbReference type="GO" id="GO:0005783">
    <property type="term" value="C:endoplasmic reticulum"/>
    <property type="evidence" value="ECO:0007669"/>
    <property type="project" value="TreeGrafter"/>
</dbReference>
<feature type="transmembrane region" description="Helical" evidence="10">
    <location>
        <begin position="259"/>
        <end position="285"/>
    </location>
</feature>
<dbReference type="GO" id="GO:0005794">
    <property type="term" value="C:Golgi apparatus"/>
    <property type="evidence" value="ECO:0007669"/>
    <property type="project" value="TreeGrafter"/>
</dbReference>
<dbReference type="InterPro" id="IPR001594">
    <property type="entry name" value="Palmitoyltrfase_DHHC"/>
</dbReference>
<dbReference type="GO" id="GO:0019706">
    <property type="term" value="F:protein-cysteine S-palmitoyltransferase activity"/>
    <property type="evidence" value="ECO:0007669"/>
    <property type="project" value="UniProtKB-EC"/>
</dbReference>
<name>A0A6H0Y5L8_9PEZI</name>
<dbReference type="Pfam" id="PF01529">
    <property type="entry name" value="DHHC"/>
    <property type="match status" value="1"/>
</dbReference>
<evidence type="ECO:0000256" key="9">
    <source>
        <dbReference type="ARBA" id="ARBA00048048"/>
    </source>
</evidence>
<evidence type="ECO:0000256" key="6">
    <source>
        <dbReference type="ARBA" id="ARBA00023139"/>
    </source>
</evidence>
<evidence type="ECO:0000256" key="5">
    <source>
        <dbReference type="ARBA" id="ARBA00023136"/>
    </source>
</evidence>
<keyword evidence="5 10" id="KW-0472">Membrane</keyword>
<feature type="transmembrane region" description="Helical" evidence="10">
    <location>
        <begin position="6"/>
        <end position="29"/>
    </location>
</feature>
<dbReference type="OrthoDB" id="9909019at2759"/>
<keyword evidence="7" id="KW-0449">Lipoprotein</keyword>
<comment type="subcellular location">
    <subcellularLocation>
        <location evidence="1">Membrane</location>
        <topology evidence="1">Multi-pass membrane protein</topology>
    </subcellularLocation>
</comment>
<dbReference type="InterPro" id="IPR039859">
    <property type="entry name" value="PFA4/ZDH16/20/ERF2-like"/>
</dbReference>
<dbReference type="EC" id="2.3.1.225" evidence="10"/>
<evidence type="ECO:0000256" key="8">
    <source>
        <dbReference type="ARBA" id="ARBA00023315"/>
    </source>
</evidence>
<keyword evidence="8 10" id="KW-0012">Acyltransferase</keyword>
<keyword evidence="13" id="KW-1185">Reference proteome</keyword>
<feature type="domain" description="Palmitoyltransferase DHHC" evidence="11">
    <location>
        <begin position="157"/>
        <end position="296"/>
    </location>
</feature>
<keyword evidence="3 10" id="KW-0812">Transmembrane</keyword>
<dbReference type="PANTHER" id="PTHR22883:SF480">
    <property type="entry name" value="PALMITOYLTRANSFERASE SWF1"/>
    <property type="match status" value="1"/>
</dbReference>
<dbReference type="AlphaFoldDB" id="A0A6H0Y5L8"/>
<dbReference type="GO" id="GO:0016020">
    <property type="term" value="C:membrane"/>
    <property type="evidence" value="ECO:0007669"/>
    <property type="project" value="UniProtKB-SubCell"/>
</dbReference>
<feature type="transmembrane region" description="Helical" evidence="10">
    <location>
        <begin position="79"/>
        <end position="100"/>
    </location>
</feature>
<dbReference type="PANTHER" id="PTHR22883">
    <property type="entry name" value="ZINC FINGER DHHC DOMAIN CONTAINING PROTEIN"/>
    <property type="match status" value="1"/>
</dbReference>
<evidence type="ECO:0000313" key="13">
    <source>
        <dbReference type="Proteomes" id="UP000503462"/>
    </source>
</evidence>